<dbReference type="InterPro" id="IPR004821">
    <property type="entry name" value="Cyt_trans-like"/>
</dbReference>
<dbReference type="InterPro" id="IPR003347">
    <property type="entry name" value="JmjC_dom"/>
</dbReference>
<feature type="compositionally biased region" description="Polar residues" evidence="24">
    <location>
        <begin position="701"/>
        <end position="710"/>
    </location>
</feature>
<dbReference type="GO" id="GO:0003712">
    <property type="term" value="F:transcription coregulator activity"/>
    <property type="evidence" value="ECO:0007669"/>
    <property type="project" value="TreeGrafter"/>
</dbReference>
<dbReference type="SUPFAM" id="SSF51197">
    <property type="entry name" value="Clavaminate synthase-like"/>
    <property type="match status" value="1"/>
</dbReference>
<evidence type="ECO:0000256" key="19">
    <source>
        <dbReference type="ARBA" id="ARBA00054019"/>
    </source>
</evidence>
<feature type="compositionally biased region" description="Basic residues" evidence="24">
    <location>
        <begin position="613"/>
        <end position="632"/>
    </location>
</feature>
<keyword evidence="13" id="KW-0547">Nucleotide-binding</keyword>
<accession>A0A2Z7B930</accession>
<dbReference type="Proteomes" id="UP000250235">
    <property type="component" value="Unassembled WGS sequence"/>
</dbReference>
<keyword evidence="11" id="KW-0548">Nucleotidyltransferase</keyword>
<feature type="domain" description="RING-type" evidence="25">
    <location>
        <begin position="927"/>
        <end position="973"/>
    </location>
</feature>
<protein>
    <recommendedName>
        <fullName evidence="20">Nicotinamide/nicotinic acid mononucleotide adenylyltransferase</fullName>
        <ecNumber evidence="8">2.7.7.1</ecNumber>
        <ecNumber evidence="7">2.7.7.18</ecNumber>
    </recommendedName>
    <alternativeName>
        <fullName evidence="21">Nicotinamide mononucleotide adenylyltransferase</fullName>
    </alternativeName>
    <alternativeName>
        <fullName evidence="22">Nicotinate-nucleotide adenylyltransferase</fullName>
    </alternativeName>
</protein>
<evidence type="ECO:0000256" key="7">
    <source>
        <dbReference type="ARBA" id="ARBA00012389"/>
    </source>
</evidence>
<dbReference type="UniPathway" id="UPA00253">
    <property type="reaction ID" value="UER00600"/>
</dbReference>
<sequence>MSTEIKSVERISAPNDVADEELQSLVSSCPALDSDIALPRDKLTLKSINQDGLSTWETQNVYVVLVATGSFNPPTYMHLRCFELARDALNLQGFCVIGGYISPVNDAYEKKGLVHAQHRVTMCDLACRSSNFIMVDSWEVASQETYQRTLTVLSRVMTSLCESGCVSEESLKVMLLCGSDLLESFTIPGVWIREQVKTICRDFGLVCIRRDGQDVENIILNDEILNEFKDNVKIVDEVVPNGISSTGLRDCISRGQSVKYLTADESTPAKIVLELPEKGLFQFSLKDLEFMEAAAGGGDDKLICGRDDASGLSGCKSQALSEKSLEGKTGYPVGNGAGTRMEENMIICGSGTSGGGNGIDAVQVGAFGGTQIQGSEEAIVQKVEALEIREALAIVGASGVEGGGVGAGKKKWRPKGLKYRNKVSVRYVVEALEDKAIVSDQVGGVVKVKNVGRPKGSKNKPKTAIGNEIDALQVEKDGSNEGAVVKEKKRRRPNGSKREKMAIKDEGVFLHVGADVSGTAGAGFAVLGTSGVVQPVGSRDICRCGGSLNKEVIRNIVYDGSIRIPEFSGLGSEGWDMMNKCGIGWSIGSVVSDMQDKLVELDTRVTGIGHQFVKRKRGRGRPKGSKNKKKMLHGNDFEKTHGRIDAISQNNCDGNEIIEKTDCLRIPMGYKNQKEHLLSKRIEGHVAGGDIEHLGKKNGQGAPSYSNNRTKAAPSSEIDHGIVNFGVHYDIGDVRIDEGKNPNEEKCNISDDHRGSLGDYFVVDGNGHGMNKRIDSKGGPKDSKTMKQSIAVEKDSETTVDVAPGIKPRAELVKEDRQRQHLGLTNKIALTAERDRLNLGCKSIYRSVKEKECEPNGVKRKRWVNSSGEYIRAQKRCSGKLLTNINEDNDSVFMEEKIPNWNEKTKVASSLGKSGSTIRKKQRKSMCHQCLKSDKKDVVICSSCNKNRYCFECITKWYPKRKKKEVKESCPFCCGNCNCKACLQADVLKKDVENEVGAKIRLQRSLYLLANILPLLRHIQQEQKSELDVEGTIRGVPMNEEDVTLGIFEEDDRVYCNNCETSIVNIHRSCPNPNCSYDICLDCCQELRKDLLPGAIQEPTVPRSSDGTNLEITPANGILENVFPEWKAKFDGNIPCPPKEHGGCGTENLELRRILEAHWVEKLIRITEGLIKSYQVSDVGFSGKCSLCVTASPSQEDLVSCDVRQSASRECGQDNFLYCPNAIHLGDAEFEHFQMHWRKGEPVIVRNALAKASGLSWEPMVMLRAFRNASKKLKEETFCVKAIDCLDWCEVEINIRQFFEGYLVGRSHQNGWPEMLKLKDWPPANSFQECLPRHDAEFMAMLPFSDYTHPRSGCLNLATKLPEGALKPDLGPKTYIAYGYPKELGKGDSVAKLHCDISDAVNILTHTAEVRYTSLQSQRLAELRTEPKENLKTFSRGTPAINTDTQPTEVATLAHHIIENVTLETHSPSQLLNSEERENNTHEINKAYGVNIALDCHLDSFSHDDTYQEQLSNCLNNKPDANNKGRIQSSVMDSTANGMDHPEIARGGAVWDIFRRQDVPKLIEYLLKYQLELFDIDHSPVYSVAHPIHDQTFFLDEMHKKQLKEEFNIEPWTFEQYLGEAIFIPAGCPHQVRNRQSSMKVALDFVSPENIQECMRLTQEFRLLPKSHRSKQDILEVKKLAVYAASVATEEARKLMSKLDSGPSNSPEAGAAET</sequence>
<evidence type="ECO:0000256" key="16">
    <source>
        <dbReference type="ARBA" id="ARBA00023242"/>
    </source>
</evidence>
<evidence type="ECO:0000256" key="20">
    <source>
        <dbReference type="ARBA" id="ARBA00074319"/>
    </source>
</evidence>
<evidence type="ECO:0000256" key="24">
    <source>
        <dbReference type="SAM" id="MobiDB-lite"/>
    </source>
</evidence>
<comment type="subcellular location">
    <subcellularLocation>
        <location evidence="2">Nucleus</location>
    </subcellularLocation>
</comment>
<dbReference type="GO" id="GO:0004515">
    <property type="term" value="F:nicotinate-nucleotide adenylyltransferase activity"/>
    <property type="evidence" value="ECO:0007669"/>
    <property type="project" value="UniProtKB-EC"/>
</dbReference>
<dbReference type="Pfam" id="PF01467">
    <property type="entry name" value="CTP_transf_like"/>
    <property type="match status" value="1"/>
</dbReference>
<evidence type="ECO:0000256" key="2">
    <source>
        <dbReference type="ARBA" id="ARBA00004123"/>
    </source>
</evidence>
<dbReference type="InterPro" id="IPR001841">
    <property type="entry name" value="Znf_RING"/>
</dbReference>
<dbReference type="NCBIfam" id="TIGR00482">
    <property type="entry name" value="nicotinate (nicotinamide) nucleotide adenylyltransferase"/>
    <property type="match status" value="1"/>
</dbReference>
<comment type="similarity">
    <text evidence="5">Belongs to the JARID1 histone demethylase family.</text>
</comment>
<dbReference type="PROSITE" id="PS51184">
    <property type="entry name" value="JMJC"/>
    <property type="match status" value="1"/>
</dbReference>
<evidence type="ECO:0000313" key="28">
    <source>
        <dbReference type="Proteomes" id="UP000250235"/>
    </source>
</evidence>
<evidence type="ECO:0000256" key="10">
    <source>
        <dbReference type="ARBA" id="ARBA00022679"/>
    </source>
</evidence>
<dbReference type="EC" id="2.7.7.18" evidence="7"/>
<dbReference type="GO" id="GO:0000118">
    <property type="term" value="C:histone deacetylase complex"/>
    <property type="evidence" value="ECO:0007669"/>
    <property type="project" value="TreeGrafter"/>
</dbReference>
<dbReference type="GO" id="GO:0000785">
    <property type="term" value="C:chromatin"/>
    <property type="evidence" value="ECO:0007669"/>
    <property type="project" value="TreeGrafter"/>
</dbReference>
<name>A0A2Z7B930_9LAMI</name>
<dbReference type="Gene3D" id="2.60.120.650">
    <property type="entry name" value="Cupin"/>
    <property type="match status" value="1"/>
</dbReference>
<comment type="cofactor">
    <cofactor evidence="1">
        <name>a divalent metal cation</name>
        <dbReference type="ChEBI" id="CHEBI:60240"/>
    </cofactor>
</comment>
<evidence type="ECO:0000259" key="25">
    <source>
        <dbReference type="PROSITE" id="PS50089"/>
    </source>
</evidence>
<dbReference type="PANTHER" id="PTHR12549:SF38">
    <property type="entry name" value="JMJC DOMAIN-CONTAINING HISTONE DEMETHYLASE 2, ISOFORM A"/>
    <property type="match status" value="1"/>
</dbReference>
<evidence type="ECO:0000256" key="8">
    <source>
        <dbReference type="ARBA" id="ARBA00012390"/>
    </source>
</evidence>
<dbReference type="Gene3D" id="3.40.50.620">
    <property type="entry name" value="HUPs"/>
    <property type="match status" value="1"/>
</dbReference>
<dbReference type="SUPFAM" id="SSF52374">
    <property type="entry name" value="Nucleotidylyl transferase"/>
    <property type="match status" value="1"/>
</dbReference>
<comment type="catalytic activity">
    <reaction evidence="18">
        <text>beta-nicotinamide D-ribonucleotide + ATP + H(+) = diphosphate + NAD(+)</text>
        <dbReference type="Rhea" id="RHEA:21360"/>
        <dbReference type="ChEBI" id="CHEBI:14649"/>
        <dbReference type="ChEBI" id="CHEBI:15378"/>
        <dbReference type="ChEBI" id="CHEBI:30616"/>
        <dbReference type="ChEBI" id="CHEBI:33019"/>
        <dbReference type="ChEBI" id="CHEBI:57540"/>
        <dbReference type="EC" id="2.7.7.1"/>
    </reaction>
</comment>
<keyword evidence="12" id="KW-0479">Metal-binding</keyword>
<dbReference type="GO" id="GO:0006357">
    <property type="term" value="P:regulation of transcription by RNA polymerase II"/>
    <property type="evidence" value="ECO:0007669"/>
    <property type="project" value="TreeGrafter"/>
</dbReference>
<keyword evidence="9" id="KW-0662">Pyridine nucleotide biosynthesis</keyword>
<reference evidence="27 28" key="1">
    <citation type="journal article" date="2015" name="Proc. Natl. Acad. Sci. U.S.A.">
        <title>The resurrection genome of Boea hygrometrica: A blueprint for survival of dehydration.</title>
        <authorList>
            <person name="Xiao L."/>
            <person name="Yang G."/>
            <person name="Zhang L."/>
            <person name="Yang X."/>
            <person name="Zhao S."/>
            <person name="Ji Z."/>
            <person name="Zhou Q."/>
            <person name="Hu M."/>
            <person name="Wang Y."/>
            <person name="Chen M."/>
            <person name="Xu Y."/>
            <person name="Jin H."/>
            <person name="Xiao X."/>
            <person name="Hu G."/>
            <person name="Bao F."/>
            <person name="Hu Y."/>
            <person name="Wan P."/>
            <person name="Li L."/>
            <person name="Deng X."/>
            <person name="Kuang T."/>
            <person name="Xiang C."/>
            <person name="Zhu J.K."/>
            <person name="Oliver M.J."/>
            <person name="He Y."/>
        </authorList>
    </citation>
    <scope>NUCLEOTIDE SEQUENCE [LARGE SCALE GENOMIC DNA]</scope>
    <source>
        <strain evidence="28">cv. XS01</strain>
    </source>
</reference>
<feature type="region of interest" description="Disordered" evidence="24">
    <location>
        <begin position="1694"/>
        <end position="1714"/>
    </location>
</feature>
<evidence type="ECO:0000256" key="15">
    <source>
        <dbReference type="ARBA" id="ARBA00023027"/>
    </source>
</evidence>
<evidence type="ECO:0000256" key="17">
    <source>
        <dbReference type="ARBA" id="ARBA00048721"/>
    </source>
</evidence>
<evidence type="ECO:0000256" key="13">
    <source>
        <dbReference type="ARBA" id="ARBA00022741"/>
    </source>
</evidence>
<evidence type="ECO:0000256" key="12">
    <source>
        <dbReference type="ARBA" id="ARBA00022723"/>
    </source>
</evidence>
<keyword evidence="16" id="KW-0539">Nucleus</keyword>
<dbReference type="FunFam" id="3.40.50.620:FF:000200">
    <property type="entry name" value="Nicotinamide-nucleotide adenylyltransferase"/>
    <property type="match status" value="1"/>
</dbReference>
<dbReference type="GO" id="GO:0009435">
    <property type="term" value="P:NAD+ biosynthetic process"/>
    <property type="evidence" value="ECO:0007669"/>
    <property type="project" value="UniProtKB-UniPathway"/>
</dbReference>
<evidence type="ECO:0000256" key="11">
    <source>
        <dbReference type="ARBA" id="ARBA00022695"/>
    </source>
</evidence>
<feature type="region of interest" description="Disordered" evidence="24">
    <location>
        <begin position="613"/>
        <end position="635"/>
    </location>
</feature>
<dbReference type="EC" id="2.7.7.1" evidence="8"/>
<evidence type="ECO:0000256" key="9">
    <source>
        <dbReference type="ARBA" id="ARBA00022642"/>
    </source>
</evidence>
<dbReference type="PANTHER" id="PTHR12549">
    <property type="entry name" value="JMJC DOMAIN-CONTAINING HISTONE DEMETHYLATION PROTEIN"/>
    <property type="match status" value="1"/>
</dbReference>
<keyword evidence="15" id="KW-0520">NAD</keyword>
<comment type="pathway">
    <text evidence="4">Cofactor biosynthesis; NAD(+) biosynthesis; deamido-NAD(+) from nicotinate D-ribonucleotide: step 1/1.</text>
</comment>
<feature type="domain" description="JmjC" evidence="26">
    <location>
        <begin position="1350"/>
        <end position="1662"/>
    </location>
</feature>
<keyword evidence="28" id="KW-1185">Reference proteome</keyword>
<dbReference type="GO" id="GO:0032454">
    <property type="term" value="F:histone H3K9 demethylase activity"/>
    <property type="evidence" value="ECO:0007669"/>
    <property type="project" value="InterPro"/>
</dbReference>
<evidence type="ECO:0000256" key="14">
    <source>
        <dbReference type="ARBA" id="ARBA00022840"/>
    </source>
</evidence>
<dbReference type="PROSITE" id="PS50089">
    <property type="entry name" value="ZF_RING_2"/>
    <property type="match status" value="1"/>
</dbReference>
<dbReference type="InterPro" id="IPR045109">
    <property type="entry name" value="LSDs-like"/>
</dbReference>
<dbReference type="Pfam" id="PF02373">
    <property type="entry name" value="JmjC"/>
    <property type="match status" value="1"/>
</dbReference>
<evidence type="ECO:0000313" key="27">
    <source>
        <dbReference type="EMBL" id="KZV31024.1"/>
    </source>
</evidence>
<evidence type="ECO:0000256" key="6">
    <source>
        <dbReference type="ARBA" id="ARBA00007064"/>
    </source>
</evidence>
<evidence type="ECO:0000256" key="18">
    <source>
        <dbReference type="ARBA" id="ARBA00049001"/>
    </source>
</evidence>
<dbReference type="EMBL" id="KV007759">
    <property type="protein sequence ID" value="KZV31024.1"/>
    <property type="molecule type" value="Genomic_DNA"/>
</dbReference>
<comment type="pathway">
    <text evidence="3">Cofactor biosynthesis; NAD(+) biosynthesis; NAD(+) from nicotinamide D-ribonucleotide: step 1/1.</text>
</comment>
<dbReference type="GO" id="GO:0031490">
    <property type="term" value="F:chromatin DNA binding"/>
    <property type="evidence" value="ECO:0007669"/>
    <property type="project" value="TreeGrafter"/>
</dbReference>
<evidence type="ECO:0000259" key="26">
    <source>
        <dbReference type="PROSITE" id="PS51184"/>
    </source>
</evidence>
<gene>
    <name evidence="27" type="ORF">F511_18128</name>
</gene>
<dbReference type="InterPro" id="IPR014729">
    <property type="entry name" value="Rossmann-like_a/b/a_fold"/>
</dbReference>
<dbReference type="SMART" id="SM00558">
    <property type="entry name" value="JmjC"/>
    <property type="match status" value="1"/>
</dbReference>
<keyword evidence="23" id="KW-0862">Zinc</keyword>
<keyword evidence="23" id="KW-0863">Zinc-finger</keyword>
<comment type="function">
    <text evidence="19">Catalyzes the formation of NAD(+) from nicotinamide mononucleotide (NMN) and ATP. Can also use the deamidated form; nicotinic acid mononucleotide (NaMN) as substrate.</text>
</comment>
<evidence type="ECO:0000256" key="23">
    <source>
        <dbReference type="PROSITE-ProRule" id="PRU00175"/>
    </source>
</evidence>
<dbReference type="GO" id="GO:0005524">
    <property type="term" value="F:ATP binding"/>
    <property type="evidence" value="ECO:0007669"/>
    <property type="project" value="UniProtKB-KW"/>
</dbReference>
<dbReference type="GO" id="GO:0008270">
    <property type="term" value="F:zinc ion binding"/>
    <property type="evidence" value="ECO:0007669"/>
    <property type="project" value="UniProtKB-KW"/>
</dbReference>
<feature type="region of interest" description="Disordered" evidence="24">
    <location>
        <begin position="690"/>
        <end position="715"/>
    </location>
</feature>
<evidence type="ECO:0000256" key="5">
    <source>
        <dbReference type="ARBA" id="ARBA00006801"/>
    </source>
</evidence>
<dbReference type="OrthoDB" id="1667110at2759"/>
<evidence type="ECO:0000256" key="21">
    <source>
        <dbReference type="ARBA" id="ARBA00080582"/>
    </source>
</evidence>
<comment type="catalytic activity">
    <reaction evidence="17">
        <text>nicotinate beta-D-ribonucleotide + ATP + H(+) = deamido-NAD(+) + diphosphate</text>
        <dbReference type="Rhea" id="RHEA:22860"/>
        <dbReference type="ChEBI" id="CHEBI:15378"/>
        <dbReference type="ChEBI" id="CHEBI:30616"/>
        <dbReference type="ChEBI" id="CHEBI:33019"/>
        <dbReference type="ChEBI" id="CHEBI:57502"/>
        <dbReference type="ChEBI" id="CHEBI:58437"/>
        <dbReference type="EC" id="2.7.7.18"/>
    </reaction>
</comment>
<evidence type="ECO:0000256" key="22">
    <source>
        <dbReference type="ARBA" id="ARBA00081998"/>
    </source>
</evidence>
<proteinExistence type="inferred from homology"/>
<comment type="similarity">
    <text evidence="6">Belongs to the eukaryotic NMN adenylyltransferase family.</text>
</comment>
<organism evidence="27 28">
    <name type="scientific">Dorcoceras hygrometricum</name>
    <dbReference type="NCBI Taxonomy" id="472368"/>
    <lineage>
        <taxon>Eukaryota</taxon>
        <taxon>Viridiplantae</taxon>
        <taxon>Streptophyta</taxon>
        <taxon>Embryophyta</taxon>
        <taxon>Tracheophyta</taxon>
        <taxon>Spermatophyta</taxon>
        <taxon>Magnoliopsida</taxon>
        <taxon>eudicotyledons</taxon>
        <taxon>Gunneridae</taxon>
        <taxon>Pentapetalae</taxon>
        <taxon>asterids</taxon>
        <taxon>lamiids</taxon>
        <taxon>Lamiales</taxon>
        <taxon>Gesneriaceae</taxon>
        <taxon>Didymocarpoideae</taxon>
        <taxon>Trichosporeae</taxon>
        <taxon>Loxocarpinae</taxon>
        <taxon>Dorcoceras</taxon>
    </lineage>
</organism>
<evidence type="ECO:0000256" key="4">
    <source>
        <dbReference type="ARBA" id="ARBA00005019"/>
    </source>
</evidence>
<keyword evidence="10" id="KW-0808">Transferase</keyword>
<dbReference type="GO" id="GO:0000309">
    <property type="term" value="F:nicotinamide-nucleotide adenylyltransferase activity"/>
    <property type="evidence" value="ECO:0007669"/>
    <property type="project" value="UniProtKB-EC"/>
</dbReference>
<keyword evidence="14" id="KW-0067">ATP-binding</keyword>
<evidence type="ECO:0000256" key="3">
    <source>
        <dbReference type="ARBA" id="ARBA00004658"/>
    </source>
</evidence>
<dbReference type="InterPro" id="IPR005248">
    <property type="entry name" value="NadD/NMNAT"/>
</dbReference>
<evidence type="ECO:0000256" key="1">
    <source>
        <dbReference type="ARBA" id="ARBA00001968"/>
    </source>
</evidence>